<dbReference type="Proteomes" id="UP000886501">
    <property type="component" value="Unassembled WGS sequence"/>
</dbReference>
<sequence length="132" mass="14582">MKVINLLADAYKSFEKSFDGSGVFIFPELRSCLQRPMDCAQDLTPIPTILHQRLNAEVKDFDAVAFEEEQSQRGHQAAEQEGAGVQPTDADDPFVNSHRGRCIGEEDPGQFATQGLPCAVVLRRRGAYSPTE</sequence>
<name>A0ACB6Z7S8_THEGA</name>
<reference evidence="1" key="1">
    <citation type="submission" date="2019-10" db="EMBL/GenBank/DDBJ databases">
        <authorList>
            <consortium name="DOE Joint Genome Institute"/>
            <person name="Kuo A."/>
            <person name="Miyauchi S."/>
            <person name="Kiss E."/>
            <person name="Drula E."/>
            <person name="Kohler A."/>
            <person name="Sanchez-Garcia M."/>
            <person name="Andreopoulos B."/>
            <person name="Barry K.W."/>
            <person name="Bonito G."/>
            <person name="Buee M."/>
            <person name="Carver A."/>
            <person name="Chen C."/>
            <person name="Cichocki N."/>
            <person name="Clum A."/>
            <person name="Culley D."/>
            <person name="Crous P.W."/>
            <person name="Fauchery L."/>
            <person name="Girlanda M."/>
            <person name="Hayes R."/>
            <person name="Keri Z."/>
            <person name="Labutti K."/>
            <person name="Lipzen A."/>
            <person name="Lombard V."/>
            <person name="Magnuson J."/>
            <person name="Maillard F."/>
            <person name="Morin E."/>
            <person name="Murat C."/>
            <person name="Nolan M."/>
            <person name="Ohm R."/>
            <person name="Pangilinan J."/>
            <person name="Pereira M."/>
            <person name="Perotto S."/>
            <person name="Peter M."/>
            <person name="Riley R."/>
            <person name="Sitrit Y."/>
            <person name="Stielow B."/>
            <person name="Szollosi G."/>
            <person name="Zifcakova L."/>
            <person name="Stursova M."/>
            <person name="Spatafora J.W."/>
            <person name="Tedersoo L."/>
            <person name="Vaario L.-M."/>
            <person name="Yamada A."/>
            <person name="Yan M."/>
            <person name="Wang P."/>
            <person name="Xu J."/>
            <person name="Bruns T."/>
            <person name="Baldrian P."/>
            <person name="Vilgalys R."/>
            <person name="Henrissat B."/>
            <person name="Grigoriev I.V."/>
            <person name="Hibbett D."/>
            <person name="Nagy L.G."/>
            <person name="Martin F.M."/>
        </authorList>
    </citation>
    <scope>NUCLEOTIDE SEQUENCE</scope>
    <source>
        <strain evidence="1">P2</strain>
    </source>
</reference>
<accession>A0ACB6Z7S8</accession>
<reference evidence="1" key="2">
    <citation type="journal article" date="2020" name="Nat. Commun.">
        <title>Large-scale genome sequencing of mycorrhizal fungi provides insights into the early evolution of symbiotic traits.</title>
        <authorList>
            <person name="Miyauchi S."/>
            <person name="Kiss E."/>
            <person name="Kuo A."/>
            <person name="Drula E."/>
            <person name="Kohler A."/>
            <person name="Sanchez-Garcia M."/>
            <person name="Morin E."/>
            <person name="Andreopoulos B."/>
            <person name="Barry K.W."/>
            <person name="Bonito G."/>
            <person name="Buee M."/>
            <person name="Carver A."/>
            <person name="Chen C."/>
            <person name="Cichocki N."/>
            <person name="Clum A."/>
            <person name="Culley D."/>
            <person name="Crous P.W."/>
            <person name="Fauchery L."/>
            <person name="Girlanda M."/>
            <person name="Hayes R.D."/>
            <person name="Keri Z."/>
            <person name="LaButti K."/>
            <person name="Lipzen A."/>
            <person name="Lombard V."/>
            <person name="Magnuson J."/>
            <person name="Maillard F."/>
            <person name="Murat C."/>
            <person name="Nolan M."/>
            <person name="Ohm R.A."/>
            <person name="Pangilinan J."/>
            <person name="Pereira M.F."/>
            <person name="Perotto S."/>
            <person name="Peter M."/>
            <person name="Pfister S."/>
            <person name="Riley R."/>
            <person name="Sitrit Y."/>
            <person name="Stielow J.B."/>
            <person name="Szollosi G."/>
            <person name="Zifcakova L."/>
            <person name="Stursova M."/>
            <person name="Spatafora J.W."/>
            <person name="Tedersoo L."/>
            <person name="Vaario L.M."/>
            <person name="Yamada A."/>
            <person name="Yan M."/>
            <person name="Wang P."/>
            <person name="Xu J."/>
            <person name="Bruns T."/>
            <person name="Baldrian P."/>
            <person name="Vilgalys R."/>
            <person name="Dunand C."/>
            <person name="Henrissat B."/>
            <person name="Grigoriev I.V."/>
            <person name="Hibbett D."/>
            <person name="Nagy L.G."/>
            <person name="Martin F.M."/>
        </authorList>
    </citation>
    <scope>NUCLEOTIDE SEQUENCE</scope>
    <source>
        <strain evidence="1">P2</strain>
    </source>
</reference>
<evidence type="ECO:0000313" key="2">
    <source>
        <dbReference type="Proteomes" id="UP000886501"/>
    </source>
</evidence>
<gene>
    <name evidence="1" type="ORF">BDM02DRAFT_3119739</name>
</gene>
<proteinExistence type="predicted"/>
<dbReference type="EMBL" id="MU118079">
    <property type="protein sequence ID" value="KAF9645745.1"/>
    <property type="molecule type" value="Genomic_DNA"/>
</dbReference>
<protein>
    <submittedName>
        <fullName evidence="1">Uncharacterized protein</fullName>
    </submittedName>
</protein>
<evidence type="ECO:0000313" key="1">
    <source>
        <dbReference type="EMBL" id="KAF9645745.1"/>
    </source>
</evidence>
<keyword evidence="2" id="KW-1185">Reference proteome</keyword>
<organism evidence="1 2">
    <name type="scientific">Thelephora ganbajun</name>
    <name type="common">Ganba fungus</name>
    <dbReference type="NCBI Taxonomy" id="370292"/>
    <lineage>
        <taxon>Eukaryota</taxon>
        <taxon>Fungi</taxon>
        <taxon>Dikarya</taxon>
        <taxon>Basidiomycota</taxon>
        <taxon>Agaricomycotina</taxon>
        <taxon>Agaricomycetes</taxon>
        <taxon>Thelephorales</taxon>
        <taxon>Thelephoraceae</taxon>
        <taxon>Thelephora</taxon>
    </lineage>
</organism>
<comment type="caution">
    <text evidence="1">The sequence shown here is derived from an EMBL/GenBank/DDBJ whole genome shotgun (WGS) entry which is preliminary data.</text>
</comment>